<comment type="pathway">
    <text evidence="1">tRNA modification; 5-methoxycarbonylmethyl-2-thiouridine-tRNA biosynthesis.</text>
</comment>
<dbReference type="VEuPathDB" id="VectorBase:CSON000798"/>
<comment type="subcellular location">
    <subcellularLocation>
        <location evidence="6">Cytoplasm</location>
    </subcellularLocation>
    <subcellularLocation>
        <location evidence="6">Nucleus</location>
    </subcellularLocation>
</comment>
<dbReference type="Gene3D" id="2.130.10.10">
    <property type="entry name" value="YVTN repeat-like/Quinoprotein amine dehydrogenase"/>
    <property type="match status" value="1"/>
</dbReference>
<dbReference type="InterPro" id="IPR056164">
    <property type="entry name" value="Beta-prop_ELP1_1st"/>
</dbReference>
<evidence type="ECO:0000259" key="11">
    <source>
        <dbReference type="Pfam" id="PF23925"/>
    </source>
</evidence>
<keyword evidence="3 6" id="KW-0963">Cytoplasm</keyword>
<dbReference type="Pfam" id="PF23878">
    <property type="entry name" value="TPR_ELP1"/>
    <property type="match status" value="1"/>
</dbReference>
<feature type="domain" description="ELP1 alpha-solenoid" evidence="11">
    <location>
        <begin position="649"/>
        <end position="852"/>
    </location>
</feature>
<keyword evidence="4" id="KW-0819">tRNA processing</keyword>
<proteinExistence type="inferred from homology"/>
<reference evidence="14" key="2">
    <citation type="submission" date="2018-07" db="EMBL/GenBank/DDBJ databases">
        <authorList>
            <person name="Quirk P.G."/>
            <person name="Krulwich T.A."/>
        </authorList>
    </citation>
    <scope>NUCLEOTIDE SEQUENCE</scope>
</reference>
<evidence type="ECO:0000259" key="10">
    <source>
        <dbReference type="Pfam" id="PF23878"/>
    </source>
</evidence>
<evidence type="ECO:0000256" key="5">
    <source>
        <dbReference type="ARBA" id="ARBA00029535"/>
    </source>
</evidence>
<feature type="domain" description="ELP1 TPR" evidence="10">
    <location>
        <begin position="859"/>
        <end position="1018"/>
    </location>
</feature>
<dbReference type="InterPro" id="IPR056169">
    <property type="entry name" value="HB_ELP1"/>
</dbReference>
<dbReference type="PANTHER" id="PTHR12747">
    <property type="entry name" value="ELONGATOR COMPLEX PROTEIN 1"/>
    <property type="match status" value="1"/>
</dbReference>
<feature type="domain" description="ELP1 three-helical bundle" evidence="12">
    <location>
        <begin position="1031"/>
        <end position="1193"/>
    </location>
</feature>
<evidence type="ECO:0000256" key="2">
    <source>
        <dbReference type="ARBA" id="ARBA00006086"/>
    </source>
</evidence>
<evidence type="ECO:0000259" key="8">
    <source>
        <dbReference type="Pfam" id="PF04762"/>
    </source>
</evidence>
<dbReference type="Pfam" id="PF23925">
    <property type="entry name" value="A-sol_ELP1"/>
    <property type="match status" value="1"/>
</dbReference>
<comment type="function">
    <text evidence="6">Component of the elongator complex which is required for multiple tRNA modifications, including mcm5U (5-methoxycarbonylmethyl uridine), mcm5s2U (5-methoxycarbonylmethyl-2-thiouridine), and ncm5U (5-carbamoylmethyl uridine). The elongator complex catalyzes formation of carboxymethyluridine in the wobble base at position 34 in tRNAs.</text>
</comment>
<evidence type="ECO:0000256" key="4">
    <source>
        <dbReference type="ARBA" id="ARBA00022694"/>
    </source>
</evidence>
<name>A0A336KY47_CULSO</name>
<gene>
    <name evidence="13" type="primary">CSON000798</name>
</gene>
<dbReference type="OMA" id="WRESLYC"/>
<dbReference type="GO" id="GO:0005829">
    <property type="term" value="C:cytosol"/>
    <property type="evidence" value="ECO:0007669"/>
    <property type="project" value="TreeGrafter"/>
</dbReference>
<feature type="compositionally biased region" description="Basic residues" evidence="7">
    <location>
        <begin position="1110"/>
        <end position="1119"/>
    </location>
</feature>
<feature type="domain" description="ELP1 first N-terminal beta-propeller" evidence="8">
    <location>
        <begin position="29"/>
        <end position="334"/>
    </location>
</feature>
<reference evidence="13" key="1">
    <citation type="submission" date="2018-04" db="EMBL/GenBank/DDBJ databases">
        <authorList>
            <person name="Go L.Y."/>
            <person name="Mitchell J.A."/>
        </authorList>
    </citation>
    <scope>NUCLEOTIDE SEQUENCE</scope>
    <source>
        <tissue evidence="13">Whole organism</tissue>
    </source>
</reference>
<dbReference type="GO" id="GO:0005634">
    <property type="term" value="C:nucleus"/>
    <property type="evidence" value="ECO:0007669"/>
    <property type="project" value="UniProtKB-SubCell"/>
</dbReference>
<evidence type="ECO:0000256" key="3">
    <source>
        <dbReference type="ARBA" id="ARBA00022490"/>
    </source>
</evidence>
<dbReference type="SUPFAM" id="SSF50978">
    <property type="entry name" value="WD40 repeat-like"/>
    <property type="match status" value="1"/>
</dbReference>
<dbReference type="InterPro" id="IPR056166">
    <property type="entry name" value="TPR_ELP1"/>
</dbReference>
<dbReference type="GO" id="GO:0000049">
    <property type="term" value="F:tRNA binding"/>
    <property type="evidence" value="ECO:0007669"/>
    <property type="project" value="TreeGrafter"/>
</dbReference>
<organism evidence="13">
    <name type="scientific">Culicoides sonorensis</name>
    <name type="common">Biting midge</name>
    <dbReference type="NCBI Taxonomy" id="179676"/>
    <lineage>
        <taxon>Eukaryota</taxon>
        <taxon>Metazoa</taxon>
        <taxon>Ecdysozoa</taxon>
        <taxon>Arthropoda</taxon>
        <taxon>Hexapoda</taxon>
        <taxon>Insecta</taxon>
        <taxon>Pterygota</taxon>
        <taxon>Neoptera</taxon>
        <taxon>Endopterygota</taxon>
        <taxon>Diptera</taxon>
        <taxon>Nematocera</taxon>
        <taxon>Chironomoidea</taxon>
        <taxon>Ceratopogonidae</taxon>
        <taxon>Ceratopogoninae</taxon>
        <taxon>Culicoides</taxon>
        <taxon>Monoculicoides</taxon>
    </lineage>
</organism>
<dbReference type="InterPro" id="IPR006849">
    <property type="entry name" value="Elp1"/>
</dbReference>
<evidence type="ECO:0000256" key="6">
    <source>
        <dbReference type="PIRNR" id="PIRNR017233"/>
    </source>
</evidence>
<dbReference type="InterPro" id="IPR036322">
    <property type="entry name" value="WD40_repeat_dom_sf"/>
</dbReference>
<dbReference type="PIRSF" id="PIRSF017233">
    <property type="entry name" value="IKAP"/>
    <property type="match status" value="1"/>
</dbReference>
<dbReference type="GO" id="GO:0033588">
    <property type="term" value="C:elongator holoenzyme complex"/>
    <property type="evidence" value="ECO:0007669"/>
    <property type="project" value="InterPro"/>
</dbReference>
<evidence type="ECO:0000256" key="7">
    <source>
        <dbReference type="SAM" id="MobiDB-lite"/>
    </source>
</evidence>
<dbReference type="Pfam" id="PF04762">
    <property type="entry name" value="Beta-prop_ELP1_1st"/>
    <property type="match status" value="1"/>
</dbReference>
<dbReference type="Pfam" id="PF23936">
    <property type="entry name" value="HB_ELP1"/>
    <property type="match status" value="1"/>
</dbReference>
<evidence type="ECO:0000313" key="13">
    <source>
        <dbReference type="EMBL" id="SSX09141.1"/>
    </source>
</evidence>
<dbReference type="EMBL" id="UFQT01001127">
    <property type="protein sequence ID" value="SSX29052.1"/>
    <property type="molecule type" value="Genomic_DNA"/>
</dbReference>
<sequence>MHNLNLTFFKEYKISEIQSSKSCKIDPTDNDKVYICHNNSISLISLSKQCATKIFDFPCEVIGFEYLSLNDELCIATEDGAVYVHKLSNGSQEEVTYCEDGIAAMQFSWDQETLVFVTKKGNVVVLNCAYDVANETNLLEDYFGEKQFINVGWGKEETQFQGSIGKKAILTKGQDLLETAQIDKENGSVQITWREDCEYFAVSFLNSQQVRMFKVFNKEGVLQFTSEKCSALQESIAWRPSGNWIAIPEIYRNKYAISLFEKNGLKHREIVLPFNFEDEFVTYLAWSNDSEILAIQTNQKGAHCLYLYTIGNYHWYLKQTLKFDSKIENISWSPRSSEKKTLYILLENGHILTYQWNYIINHSLGKNENDQGVVGVVDGKNLLLTGFRGTVVPPPMCNFTLNHDKEINFVRFINEENENSNKFIIIDVENDVYMYECQFTTGTVVKCLNSVTKINNFSFKIKEQTPLKLHHWIFKNMNEIYFTDGKLLFFGKFSSDNEIDIQKAYELKKSNLGALNVKNNELYAHYSNGEVTKIDSNFQEFSLLKVAQFNSKFEVTDVGENIVLLQPWQKLYLNEQFLESNVTSFAVVGKFLMFTTLETLKFVNLQTPQKLVVAERQLERGSKIVHVVWGTSKTILQLPRGNLETIHPRILSLNMIKKLLDNKSYRLAFDIMRKERINLNLLVDHNPNVFLESIDTFVNDIDNIQWINVFLTELQNIDVINDMYPYYHDESLEWQHFTSKNKVNFVCEKIIQNLQGRNDSKYCLPLITCFVKKGETDNALKLIWDLKLSEDEAPNRVAATSSDEAFKYLLYLVNVNDLYNIALGLYDFGLVLYVAKRSQKDPKEYVPFLEELDKLEENYRRYKIDCHIKRFEKALVNISKCGISKLDEALPLIEKHQLYNVALECYKTQEDCYKTVCSRYGDYLREKHKLAEASFMYQRAGDYQPAISSARNALEWKRCISLAYQNQTEEEYRKLLSSLLAALEGAGRFEEAVILAKNYISKSLAVDVMLRGKLYDEAIMECYHEKWLNRVETEIKPSLEEYMSTLMLNIQDEFDLFKKQKERLAKIRLEKANPTLDDDGKFIDDDMDLYSDTSSMNSSRYTASSGKTSKSSKNRRKHERKLFSLKEGSKFEDIALIDSLHKIVTKVHSTEQFKHIKTILMTATDLKLDDTARQLQNLYKNFTQSIKHSLNEIWTPEMIVSEEVTPVGGIINYDQIQKNQHYSLFKPHQRYKPELSDFDFELEIYK</sequence>
<evidence type="ECO:0000256" key="1">
    <source>
        <dbReference type="ARBA" id="ARBA00005043"/>
    </source>
</evidence>
<dbReference type="InterPro" id="IPR056165">
    <property type="entry name" value="Beta-prop_ELP1_2nd"/>
</dbReference>
<dbReference type="InterPro" id="IPR056167">
    <property type="entry name" value="A-sol_ELP1"/>
</dbReference>
<dbReference type="UniPathway" id="UPA00988"/>
<dbReference type="InterPro" id="IPR015943">
    <property type="entry name" value="WD40/YVTN_repeat-like_dom_sf"/>
</dbReference>
<accession>A0A336KY47</accession>
<dbReference type="SUPFAM" id="SSF69322">
    <property type="entry name" value="Tricorn protease domain 2"/>
    <property type="match status" value="1"/>
</dbReference>
<feature type="region of interest" description="Disordered" evidence="7">
    <location>
        <begin position="1095"/>
        <end position="1119"/>
    </location>
</feature>
<dbReference type="Pfam" id="PF23797">
    <property type="entry name" value="Beta-prop_ELP1_2nd"/>
    <property type="match status" value="1"/>
</dbReference>
<dbReference type="PANTHER" id="PTHR12747:SF0">
    <property type="entry name" value="ELONGATOR COMPLEX PROTEIN 1"/>
    <property type="match status" value="1"/>
</dbReference>
<evidence type="ECO:0000259" key="12">
    <source>
        <dbReference type="Pfam" id="PF23936"/>
    </source>
</evidence>
<dbReference type="GO" id="GO:0002926">
    <property type="term" value="P:tRNA wobble base 5-methoxycarbonylmethyl-2-thiouridinylation"/>
    <property type="evidence" value="ECO:0007669"/>
    <property type="project" value="TreeGrafter"/>
</dbReference>
<evidence type="ECO:0000313" key="14">
    <source>
        <dbReference type="EMBL" id="SSX29052.1"/>
    </source>
</evidence>
<protein>
    <recommendedName>
        <fullName evidence="5 6">Elongator complex protein 1</fullName>
    </recommendedName>
</protein>
<evidence type="ECO:0000259" key="9">
    <source>
        <dbReference type="Pfam" id="PF23797"/>
    </source>
</evidence>
<feature type="domain" description="ELP1 N-terminal second beta-propeller" evidence="9">
    <location>
        <begin position="376"/>
        <end position="625"/>
    </location>
</feature>
<dbReference type="EMBL" id="UFQS01001127">
    <property type="protein sequence ID" value="SSX09141.1"/>
    <property type="molecule type" value="Genomic_DNA"/>
</dbReference>
<keyword evidence="6" id="KW-0539">Nucleus</keyword>
<dbReference type="AlphaFoldDB" id="A0A336KY47"/>
<comment type="similarity">
    <text evidence="2 6">Belongs to the ELP1/IKA1 family.</text>
</comment>